<proteinExistence type="predicted"/>
<feature type="compositionally biased region" description="Basic and acidic residues" evidence="1">
    <location>
        <begin position="64"/>
        <end position="74"/>
    </location>
</feature>
<evidence type="ECO:0000313" key="3">
    <source>
        <dbReference type="Proteomes" id="UP000282674"/>
    </source>
</evidence>
<dbReference type="EMBL" id="RFFG01000032">
    <property type="protein sequence ID" value="RMI42536.1"/>
    <property type="molecule type" value="Genomic_DNA"/>
</dbReference>
<feature type="compositionally biased region" description="Basic and acidic residues" evidence="1">
    <location>
        <begin position="8"/>
        <end position="18"/>
    </location>
</feature>
<feature type="compositionally biased region" description="Gly residues" evidence="1">
    <location>
        <begin position="134"/>
        <end position="148"/>
    </location>
</feature>
<feature type="compositionally biased region" description="Basic and acidic residues" evidence="1">
    <location>
        <begin position="36"/>
        <end position="49"/>
    </location>
</feature>
<accession>A0A3M2LZB6</accession>
<evidence type="ECO:0000256" key="1">
    <source>
        <dbReference type="SAM" id="MobiDB-lite"/>
    </source>
</evidence>
<gene>
    <name evidence="2" type="ORF">EBO15_19025</name>
</gene>
<name>A0A3M2LZB6_9ACTN</name>
<keyword evidence="3" id="KW-1185">Reference proteome</keyword>
<comment type="caution">
    <text evidence="2">The sequence shown here is derived from an EMBL/GenBank/DDBJ whole genome shotgun (WGS) entry which is preliminary data.</text>
</comment>
<feature type="region of interest" description="Disordered" evidence="1">
    <location>
        <begin position="1"/>
        <end position="161"/>
    </location>
</feature>
<evidence type="ECO:0000313" key="2">
    <source>
        <dbReference type="EMBL" id="RMI42536.1"/>
    </source>
</evidence>
<dbReference type="AlphaFoldDB" id="A0A3M2LZB6"/>
<reference evidence="2 3" key="1">
    <citation type="submission" date="2018-10" db="EMBL/GenBank/DDBJ databases">
        <title>Isolation from soil.</title>
        <authorList>
            <person name="Hu J."/>
        </authorList>
    </citation>
    <scope>NUCLEOTIDE SEQUENCE [LARGE SCALE GENOMIC DNA]</scope>
    <source>
        <strain evidence="2 3">NEAU-Ht49</strain>
    </source>
</reference>
<protein>
    <submittedName>
        <fullName evidence="2">Uncharacterized protein</fullName>
    </submittedName>
</protein>
<organism evidence="2 3">
    <name type="scientific">Actinomadura harenae</name>
    <dbReference type="NCBI Taxonomy" id="2483351"/>
    <lineage>
        <taxon>Bacteria</taxon>
        <taxon>Bacillati</taxon>
        <taxon>Actinomycetota</taxon>
        <taxon>Actinomycetes</taxon>
        <taxon>Streptosporangiales</taxon>
        <taxon>Thermomonosporaceae</taxon>
        <taxon>Actinomadura</taxon>
    </lineage>
</organism>
<dbReference type="Proteomes" id="UP000282674">
    <property type="component" value="Unassembled WGS sequence"/>
</dbReference>
<sequence length="161" mass="16612">MDAGGAAERVRGEGRAVDDQPALGLLDPVPEVTETADARQRVAHGDEGRGGAAQRLPGVGTQRSSEERAERRPVTDLGENMLVRQVPVDADGEAGDAQRQHVGRHPGRFVGDVGQLPAGRPACGGEDPGEFAQGDGGGPESVGRGGPMGDPVGRAERRRIG</sequence>